<sequence length="222" mass="23675">MLFSLTSCFQGRKPNWTHEEVVVMCDFVKQHREKLFGRAGHCSAKVESRKAKYWGKCAEVLRLQCGMERRASDVKTKWANIKVRANKYQSRKNRTGGGQAPTNNPTFEVILAAQAPQARFGIMGEEIEAGCSQSSASTSNGDETAEAMLMDMSNQVAAPSDPSIVVASSRTASSSASSSASTSASCSASSSASTSASCSASSSAKQKCYPTSSFHTFEHLSG</sequence>
<proteinExistence type="predicted"/>
<evidence type="ECO:0000313" key="3">
    <source>
        <dbReference type="EnsemblMetazoa" id="XP_030848476"/>
    </source>
</evidence>
<evidence type="ECO:0000256" key="1">
    <source>
        <dbReference type="SAM" id="MobiDB-lite"/>
    </source>
</evidence>
<dbReference type="GeneID" id="105443037"/>
<dbReference type="Pfam" id="PF13837">
    <property type="entry name" value="Myb_DNA-bind_4"/>
    <property type="match status" value="1"/>
</dbReference>
<evidence type="ECO:0000259" key="2">
    <source>
        <dbReference type="Pfam" id="PF13837"/>
    </source>
</evidence>
<dbReference type="OMA" id="KWANIKV"/>
<protein>
    <recommendedName>
        <fullName evidence="2">Myb/SANT-like DNA-binding domain-containing protein</fullName>
    </recommendedName>
</protein>
<accession>A0A7M7PCR9</accession>
<dbReference type="InterPro" id="IPR044822">
    <property type="entry name" value="Myb_DNA-bind_4"/>
</dbReference>
<dbReference type="InParanoid" id="A0A7M7PCR9"/>
<reference evidence="3" key="2">
    <citation type="submission" date="2021-01" db="UniProtKB">
        <authorList>
            <consortium name="EnsemblMetazoa"/>
        </authorList>
    </citation>
    <scope>IDENTIFICATION</scope>
</reference>
<dbReference type="RefSeq" id="XP_030848476.1">
    <property type="nucleotide sequence ID" value="XM_030992616.1"/>
</dbReference>
<name>A0A7M7PCR9_STRPU</name>
<organism evidence="3 4">
    <name type="scientific">Strongylocentrotus purpuratus</name>
    <name type="common">Purple sea urchin</name>
    <dbReference type="NCBI Taxonomy" id="7668"/>
    <lineage>
        <taxon>Eukaryota</taxon>
        <taxon>Metazoa</taxon>
        <taxon>Echinodermata</taxon>
        <taxon>Eleutherozoa</taxon>
        <taxon>Echinozoa</taxon>
        <taxon>Echinoidea</taxon>
        <taxon>Euechinoidea</taxon>
        <taxon>Echinacea</taxon>
        <taxon>Camarodonta</taxon>
        <taxon>Echinidea</taxon>
        <taxon>Strongylocentrotidae</taxon>
        <taxon>Strongylocentrotus</taxon>
    </lineage>
</organism>
<dbReference type="OrthoDB" id="6499071at2759"/>
<feature type="compositionally biased region" description="Low complexity" evidence="1">
    <location>
        <begin position="172"/>
        <end position="204"/>
    </location>
</feature>
<evidence type="ECO:0000313" key="4">
    <source>
        <dbReference type="Proteomes" id="UP000007110"/>
    </source>
</evidence>
<dbReference type="EnsemblMetazoa" id="XM_030992616">
    <property type="protein sequence ID" value="XP_030848476"/>
    <property type="gene ID" value="LOC105443037"/>
</dbReference>
<dbReference type="AlphaFoldDB" id="A0A7M7PCR9"/>
<reference evidence="4" key="1">
    <citation type="submission" date="2015-02" db="EMBL/GenBank/DDBJ databases">
        <title>Genome sequencing for Strongylocentrotus purpuratus.</title>
        <authorList>
            <person name="Murali S."/>
            <person name="Liu Y."/>
            <person name="Vee V."/>
            <person name="English A."/>
            <person name="Wang M."/>
            <person name="Skinner E."/>
            <person name="Han Y."/>
            <person name="Muzny D.M."/>
            <person name="Worley K.C."/>
            <person name="Gibbs R.A."/>
        </authorList>
    </citation>
    <scope>NUCLEOTIDE SEQUENCE</scope>
</reference>
<feature type="domain" description="Myb/SANT-like DNA-binding" evidence="2">
    <location>
        <begin position="14"/>
        <end position="96"/>
    </location>
</feature>
<dbReference type="Proteomes" id="UP000007110">
    <property type="component" value="Unassembled WGS sequence"/>
</dbReference>
<keyword evidence="4" id="KW-1185">Reference proteome</keyword>
<dbReference type="KEGG" id="spu:105443037"/>
<feature type="region of interest" description="Disordered" evidence="1">
    <location>
        <begin position="172"/>
        <end position="210"/>
    </location>
</feature>